<organism evidence="2 3">
    <name type="scientific">Streptomyces glaucescens</name>
    <dbReference type="NCBI Taxonomy" id="1907"/>
    <lineage>
        <taxon>Bacteria</taxon>
        <taxon>Bacillati</taxon>
        <taxon>Actinomycetota</taxon>
        <taxon>Actinomycetes</taxon>
        <taxon>Kitasatosporales</taxon>
        <taxon>Streptomycetaceae</taxon>
        <taxon>Streptomyces</taxon>
    </lineage>
</organism>
<keyword evidence="3" id="KW-1185">Reference proteome</keyword>
<keyword evidence="1" id="KW-0472">Membrane</keyword>
<dbReference type="eggNOG" id="ENOG503429C">
    <property type="taxonomic scope" value="Bacteria"/>
</dbReference>
<evidence type="ECO:0000313" key="3">
    <source>
        <dbReference type="Proteomes" id="UP000029482"/>
    </source>
</evidence>
<dbReference type="Proteomes" id="UP000029482">
    <property type="component" value="Chromosome"/>
</dbReference>
<dbReference type="PANTHER" id="PTHR42305:SF1">
    <property type="entry name" value="MEMBRANE PROTEIN RV1733C-RELATED"/>
    <property type="match status" value="1"/>
</dbReference>
<proteinExistence type="predicted"/>
<dbReference type="KEGG" id="sgu:SGLAU_03230"/>
<dbReference type="InterPro" id="IPR039708">
    <property type="entry name" value="MT1774/Rv1733c-like"/>
</dbReference>
<gene>
    <name evidence="2" type="ORF">SGLAU_03230</name>
</gene>
<dbReference type="EMBL" id="CP009438">
    <property type="protein sequence ID" value="AIR96674.1"/>
    <property type="molecule type" value="Genomic_DNA"/>
</dbReference>
<name>A0A089X6G7_STRGA</name>
<dbReference type="RefSeq" id="WP_043498172.1">
    <property type="nucleotide sequence ID" value="NZ_CP009438.1"/>
</dbReference>
<feature type="transmembrane region" description="Helical" evidence="1">
    <location>
        <begin position="21"/>
        <end position="50"/>
    </location>
</feature>
<reference evidence="3" key="1">
    <citation type="journal article" date="2015" name="J. Biotechnol.">
        <title>Complete genome sequence of the actinobacterium Streptomyces glaucescens GLA.O (DSM 40922) consisting of a linear chromosome and one linear plasmid.</title>
        <authorList>
            <person name="Ortseifen V."/>
            <person name="Winkler A."/>
            <person name="Albersmeier A."/>
            <person name="Wendler S."/>
            <person name="Puhler A."/>
            <person name="Kalinowski J."/>
            <person name="Ruckert C."/>
        </authorList>
    </citation>
    <scope>NUCLEOTIDE SEQUENCE [LARGE SCALE GENOMIC DNA]</scope>
    <source>
        <strain evidence="3">DSM 40922 / GLA O</strain>
    </source>
</reference>
<dbReference type="OrthoDB" id="5190748at2"/>
<dbReference type="AlphaFoldDB" id="A0A089X6G7"/>
<dbReference type="HOGENOM" id="CLU_084215_2_1_11"/>
<evidence type="ECO:0000313" key="2">
    <source>
        <dbReference type="EMBL" id="AIR96674.1"/>
    </source>
</evidence>
<feature type="transmembrane region" description="Helical" evidence="1">
    <location>
        <begin position="145"/>
        <end position="166"/>
    </location>
</feature>
<dbReference type="PANTHER" id="PTHR42305">
    <property type="entry name" value="MEMBRANE PROTEIN RV1733C-RELATED"/>
    <property type="match status" value="1"/>
</dbReference>
<accession>A0A089X6G7</accession>
<sequence length="194" mass="21336">MRTSVGGRCRRRNPLRRRSDVVEAWTVLAVAVLLVLGAPLAGAGTAWWAYQDARATAAEQRAERHRVRAEVTGAGPRSASAPHGGRAYAYRATVRWTDPRDGVRTAVARVPAGTEAGDRVEVWFDARGRAVPAPPDGGLIWQHTLTLGFCAAGATAGTVLLGHALVRRAAMRRRLDEWEREWARTEPEWTRRRA</sequence>
<dbReference type="STRING" id="1907.SGLAU_03230"/>
<evidence type="ECO:0000256" key="1">
    <source>
        <dbReference type="SAM" id="Phobius"/>
    </source>
</evidence>
<keyword evidence="1" id="KW-0812">Transmembrane</keyword>
<protein>
    <submittedName>
        <fullName evidence="2">Integral membrane protein</fullName>
    </submittedName>
</protein>
<keyword evidence="1" id="KW-1133">Transmembrane helix</keyword>